<accession>A0A6J8CHX5</accession>
<dbReference type="Proteomes" id="UP000507470">
    <property type="component" value="Unassembled WGS sequence"/>
</dbReference>
<proteinExistence type="predicted"/>
<gene>
    <name evidence="3" type="ORF">MCOR_29579</name>
</gene>
<feature type="region of interest" description="Disordered" evidence="2">
    <location>
        <begin position="113"/>
        <end position="145"/>
    </location>
</feature>
<organism evidence="3 4">
    <name type="scientific">Mytilus coruscus</name>
    <name type="common">Sea mussel</name>
    <dbReference type="NCBI Taxonomy" id="42192"/>
    <lineage>
        <taxon>Eukaryota</taxon>
        <taxon>Metazoa</taxon>
        <taxon>Spiralia</taxon>
        <taxon>Lophotrochozoa</taxon>
        <taxon>Mollusca</taxon>
        <taxon>Bivalvia</taxon>
        <taxon>Autobranchia</taxon>
        <taxon>Pteriomorphia</taxon>
        <taxon>Mytilida</taxon>
        <taxon>Mytiloidea</taxon>
        <taxon>Mytilidae</taxon>
        <taxon>Mytilinae</taxon>
        <taxon>Mytilus</taxon>
    </lineage>
</organism>
<evidence type="ECO:0008006" key="5">
    <source>
        <dbReference type="Google" id="ProtNLM"/>
    </source>
</evidence>
<evidence type="ECO:0000313" key="3">
    <source>
        <dbReference type="EMBL" id="CAC5394862.1"/>
    </source>
</evidence>
<keyword evidence="4" id="KW-1185">Reference proteome</keyword>
<name>A0A6J8CHX5_MYTCO</name>
<evidence type="ECO:0000256" key="1">
    <source>
        <dbReference type="SAM" id="Coils"/>
    </source>
</evidence>
<evidence type="ECO:0000313" key="4">
    <source>
        <dbReference type="Proteomes" id="UP000507470"/>
    </source>
</evidence>
<dbReference type="OrthoDB" id="10068383at2759"/>
<keyword evidence="1" id="KW-0175">Coiled coil</keyword>
<reference evidence="3 4" key="1">
    <citation type="submission" date="2020-06" db="EMBL/GenBank/DDBJ databases">
        <authorList>
            <person name="Li R."/>
            <person name="Bekaert M."/>
        </authorList>
    </citation>
    <scope>NUCLEOTIDE SEQUENCE [LARGE SCALE GENOMIC DNA]</scope>
    <source>
        <strain evidence="4">wild</strain>
    </source>
</reference>
<feature type="region of interest" description="Disordered" evidence="2">
    <location>
        <begin position="263"/>
        <end position="287"/>
    </location>
</feature>
<feature type="coiled-coil region" evidence="1">
    <location>
        <begin position="3"/>
        <end position="37"/>
    </location>
</feature>
<dbReference type="Gene3D" id="4.10.60.10">
    <property type="entry name" value="Zinc finger, CCHC-type"/>
    <property type="match status" value="1"/>
</dbReference>
<evidence type="ECO:0000256" key="2">
    <source>
        <dbReference type="SAM" id="MobiDB-lite"/>
    </source>
</evidence>
<sequence>MALTKITEQFGELRTEIENKQRKINEVTKEAAENTKKITTEFEDKIKILKAKLTTSEENNYKAERVQENIKKQVSVAIDQCNREREENIKLQTIILNQDQDLETTKRNKDMATDIEQSDKQSANAVRKGGGKRRNGPRFLQTHTDQKVKKKTTCRNCGGDFPHANKCPAFGKSCNSCKKMNHFAAVCRSKRNGTNTYKRKVNKVENYEYDDAHDSSSDDGYIFGLRENTVNKVQKGQPKINVKINNSNVDILIDTGSSMKAHSRTSSVNQNFLTPTQEYSHMDQIQT</sequence>
<protein>
    <recommendedName>
        <fullName evidence="5">CCHC-type domain-containing protein</fullName>
    </recommendedName>
</protein>
<dbReference type="EMBL" id="CACVKT020005394">
    <property type="protein sequence ID" value="CAC5394862.1"/>
    <property type="molecule type" value="Genomic_DNA"/>
</dbReference>
<dbReference type="AlphaFoldDB" id="A0A6J8CHX5"/>